<dbReference type="AlphaFoldDB" id="A0A975TB49"/>
<keyword evidence="1" id="KW-0472">Membrane</keyword>
<keyword evidence="3" id="KW-1185">Reference proteome</keyword>
<evidence type="ECO:0000256" key="1">
    <source>
        <dbReference type="SAM" id="Phobius"/>
    </source>
</evidence>
<gene>
    <name evidence="2" type="ORF">B6N60_03933</name>
</gene>
<dbReference type="EMBL" id="CP021056">
    <property type="protein sequence ID" value="QXE25220.1"/>
    <property type="molecule type" value="Genomic_DNA"/>
</dbReference>
<organism evidence="2 3">
    <name type="scientific">Richelia sinica FACHB-800</name>
    <dbReference type="NCBI Taxonomy" id="1357546"/>
    <lineage>
        <taxon>Bacteria</taxon>
        <taxon>Bacillati</taxon>
        <taxon>Cyanobacteriota</taxon>
        <taxon>Cyanophyceae</taxon>
        <taxon>Nostocales</taxon>
        <taxon>Nostocaceae</taxon>
        <taxon>Richelia</taxon>
    </lineage>
</organism>
<reference evidence="2" key="1">
    <citation type="submission" date="2017-04" db="EMBL/GenBank/DDBJ databases">
        <title>Genome deletions in a multicellular cyanobacterial endosymbiont for morphological adaptation in marine diatoms.</title>
        <authorList>
            <person name="Wang Y."/>
            <person name="Gao H."/>
            <person name="Li R."/>
            <person name="Xu X."/>
        </authorList>
    </citation>
    <scope>NUCLEOTIDE SEQUENCE</scope>
    <source>
        <strain evidence="2">FACHB 800</strain>
    </source>
</reference>
<keyword evidence="1" id="KW-0812">Transmembrane</keyword>
<accession>A0A975TB49</accession>
<evidence type="ECO:0000313" key="3">
    <source>
        <dbReference type="Proteomes" id="UP000683511"/>
    </source>
</evidence>
<sequence length="83" mass="9598">MAIAQENIASTLTIAKTSPTLTTASVWEMVHRQIQRWLWHSHAYGTVLGVLLLTIASLIFLTIHWLYRLLFTHQAQETMEHQQ</sequence>
<protein>
    <submittedName>
        <fullName evidence="2">Uncharacterized protein</fullName>
    </submittedName>
</protein>
<feature type="transmembrane region" description="Helical" evidence="1">
    <location>
        <begin position="43"/>
        <end position="67"/>
    </location>
</feature>
<dbReference type="Proteomes" id="UP000683511">
    <property type="component" value="Chromosome"/>
</dbReference>
<proteinExistence type="predicted"/>
<keyword evidence="1" id="KW-1133">Transmembrane helix</keyword>
<dbReference type="RefSeq" id="WP_190603456.1">
    <property type="nucleotide sequence ID" value="NZ_CP021056.1"/>
</dbReference>
<dbReference type="KEGG" id="rsin:B6N60_03933"/>
<name>A0A975TB49_9NOST</name>
<evidence type="ECO:0000313" key="2">
    <source>
        <dbReference type="EMBL" id="QXE25220.1"/>
    </source>
</evidence>